<gene>
    <name evidence="2" type="ORF">MOPEL_009_01030</name>
</gene>
<keyword evidence="1" id="KW-0812">Transmembrane</keyword>
<dbReference type="eggNOG" id="COG1388">
    <property type="taxonomic scope" value="Bacteria"/>
</dbReference>
<dbReference type="Proteomes" id="UP000004367">
    <property type="component" value="Unassembled WGS sequence"/>
</dbReference>
<comment type="caution">
    <text evidence="2">The sequence shown here is derived from an EMBL/GenBank/DDBJ whole genome shotgun (WGS) entry which is preliminary data.</text>
</comment>
<evidence type="ECO:0008006" key="4">
    <source>
        <dbReference type="Google" id="ProtNLM"/>
    </source>
</evidence>
<evidence type="ECO:0000313" key="2">
    <source>
        <dbReference type="EMBL" id="GAB47412.1"/>
    </source>
</evidence>
<accession>H5UNV4</accession>
<name>H5UNV4_9MICO</name>
<feature type="transmembrane region" description="Helical" evidence="1">
    <location>
        <begin position="91"/>
        <end position="113"/>
    </location>
</feature>
<dbReference type="EMBL" id="BAFE01000009">
    <property type="protein sequence ID" value="GAB47412.1"/>
    <property type="molecule type" value="Genomic_DNA"/>
</dbReference>
<sequence>MTALAVRTQFSAGTIALPGGVVEAEILRMGEEEASMAVQAFERQVAAPAWAPVESGEASSEEASRRRHLRVVRDGEVVVRPRLRLTRRGRLVRTLAVFGALCLLALVAAARWASPDLPPTHSVTVRPGQTLLEIATEELPMVPTEAAALRIRLANGLNSSVVMAGQSLVIPGES</sequence>
<evidence type="ECO:0000313" key="3">
    <source>
        <dbReference type="Proteomes" id="UP000004367"/>
    </source>
</evidence>
<dbReference type="Gene3D" id="3.10.350.10">
    <property type="entry name" value="LysM domain"/>
    <property type="match status" value="1"/>
</dbReference>
<reference evidence="2 3" key="1">
    <citation type="submission" date="2012-02" db="EMBL/GenBank/DDBJ databases">
        <title>Whole genome shotgun sequence of Mobilicoccus pelagius NBRC 104925.</title>
        <authorList>
            <person name="Yoshida Y."/>
            <person name="Hosoyama A."/>
            <person name="Tsuchikane K."/>
            <person name="Katsumata H."/>
            <person name="Yamazaki S."/>
            <person name="Fujita N."/>
        </authorList>
    </citation>
    <scope>NUCLEOTIDE SEQUENCE [LARGE SCALE GENOMIC DNA]</scope>
    <source>
        <strain evidence="2 3">NBRC 104925</strain>
    </source>
</reference>
<organism evidence="2 3">
    <name type="scientific">Mobilicoccus pelagius NBRC 104925</name>
    <dbReference type="NCBI Taxonomy" id="1089455"/>
    <lineage>
        <taxon>Bacteria</taxon>
        <taxon>Bacillati</taxon>
        <taxon>Actinomycetota</taxon>
        <taxon>Actinomycetes</taxon>
        <taxon>Micrococcales</taxon>
        <taxon>Dermatophilaceae</taxon>
        <taxon>Mobilicoccus</taxon>
    </lineage>
</organism>
<evidence type="ECO:0000256" key="1">
    <source>
        <dbReference type="SAM" id="Phobius"/>
    </source>
</evidence>
<keyword evidence="1" id="KW-0472">Membrane</keyword>
<dbReference type="InterPro" id="IPR036779">
    <property type="entry name" value="LysM_dom_sf"/>
</dbReference>
<keyword evidence="1" id="KW-1133">Transmembrane helix</keyword>
<dbReference type="STRING" id="1089455.MOPEL_009_01030"/>
<dbReference type="AlphaFoldDB" id="H5UNV4"/>
<protein>
    <recommendedName>
        <fullName evidence="4">LysM domain-containing protein</fullName>
    </recommendedName>
</protein>
<proteinExistence type="predicted"/>
<keyword evidence="3" id="KW-1185">Reference proteome</keyword>